<evidence type="ECO:0000256" key="3">
    <source>
        <dbReference type="ARBA" id="ARBA00022737"/>
    </source>
</evidence>
<feature type="binding site" evidence="6">
    <location>
        <position position="73"/>
    </location>
    <ligand>
        <name>[4Fe-4S] cluster</name>
        <dbReference type="ChEBI" id="CHEBI:49883"/>
        <label>2</label>
    </ligand>
</feature>
<dbReference type="PROSITE" id="PS00198">
    <property type="entry name" value="4FE4S_FER_1"/>
    <property type="match status" value="2"/>
</dbReference>
<keyword evidence="6" id="KW-0830">Ubiquinone</keyword>
<comment type="catalytic activity">
    <reaction evidence="6">
        <text>a quinone + NADH + 5 H(+)(in) = a quinol + NAD(+) + 4 H(+)(out)</text>
        <dbReference type="Rhea" id="RHEA:57888"/>
        <dbReference type="ChEBI" id="CHEBI:15378"/>
        <dbReference type="ChEBI" id="CHEBI:24646"/>
        <dbReference type="ChEBI" id="CHEBI:57540"/>
        <dbReference type="ChEBI" id="CHEBI:57945"/>
        <dbReference type="ChEBI" id="CHEBI:132124"/>
    </reaction>
</comment>
<keyword evidence="6" id="KW-0520">NAD</keyword>
<keyword evidence="4 6" id="KW-0408">Iron</keyword>
<dbReference type="AlphaFoldDB" id="A0A1H4CKV8"/>
<feature type="binding site" evidence="6">
    <location>
        <position position="109"/>
    </location>
    <ligand>
        <name>[4Fe-4S] cluster</name>
        <dbReference type="ChEBI" id="CHEBI:49883"/>
        <label>2</label>
    </ligand>
</feature>
<dbReference type="GO" id="GO:0005506">
    <property type="term" value="F:iron ion binding"/>
    <property type="evidence" value="ECO:0007669"/>
    <property type="project" value="UniProtKB-UniRule"/>
</dbReference>
<feature type="binding site" evidence="6">
    <location>
        <position position="103"/>
    </location>
    <ligand>
        <name>[4Fe-4S] cluster</name>
        <dbReference type="ChEBI" id="CHEBI:49883"/>
        <label>2</label>
    </ligand>
</feature>
<accession>A0A1H4CKV8</accession>
<keyword evidence="6" id="KW-1003">Cell membrane</keyword>
<proteinExistence type="inferred from homology"/>
<evidence type="ECO:0000256" key="1">
    <source>
        <dbReference type="ARBA" id="ARBA00022485"/>
    </source>
</evidence>
<organism evidence="8 9">
    <name type="scientific">Desulfuromusa kysingii</name>
    <dbReference type="NCBI Taxonomy" id="37625"/>
    <lineage>
        <taxon>Bacteria</taxon>
        <taxon>Pseudomonadati</taxon>
        <taxon>Thermodesulfobacteriota</taxon>
        <taxon>Desulfuromonadia</taxon>
        <taxon>Desulfuromonadales</taxon>
        <taxon>Geopsychrobacteraceae</taxon>
        <taxon>Desulfuromusa</taxon>
    </lineage>
</organism>
<evidence type="ECO:0000256" key="5">
    <source>
        <dbReference type="ARBA" id="ARBA00023014"/>
    </source>
</evidence>
<gene>
    <name evidence="6" type="primary">nuoI</name>
    <name evidence="8" type="ORF">SAMN05660420_02597</name>
</gene>
<comment type="similarity">
    <text evidence="6">Belongs to the complex I 23 kDa subunit family.</text>
</comment>
<comment type="cofactor">
    <cofactor evidence="6">
        <name>[4Fe-4S] cluster</name>
        <dbReference type="ChEBI" id="CHEBI:49883"/>
    </cofactor>
    <text evidence="6">Binds 2 [4Fe-4S] clusters per subunit.</text>
</comment>
<dbReference type="Pfam" id="PF12838">
    <property type="entry name" value="Fer4_7"/>
    <property type="match status" value="1"/>
</dbReference>
<evidence type="ECO:0000313" key="9">
    <source>
        <dbReference type="Proteomes" id="UP000199409"/>
    </source>
</evidence>
<dbReference type="STRING" id="37625.SAMN05660420_02597"/>
<protein>
    <recommendedName>
        <fullName evidence="6">NADH-quinone oxidoreductase subunit I</fullName>
        <ecNumber evidence="6">7.1.1.-</ecNumber>
    </recommendedName>
    <alternativeName>
        <fullName evidence="6">NADH dehydrogenase I subunit I</fullName>
    </alternativeName>
    <alternativeName>
        <fullName evidence="6">NDH-1 subunit I</fullName>
    </alternativeName>
</protein>
<evidence type="ECO:0000259" key="7">
    <source>
        <dbReference type="PROSITE" id="PS51379"/>
    </source>
</evidence>
<dbReference type="PANTHER" id="PTHR10849">
    <property type="entry name" value="NADH DEHYDROGENASE UBIQUINONE IRON-SULFUR PROTEIN 8, MITOCHONDRIAL"/>
    <property type="match status" value="1"/>
</dbReference>
<dbReference type="HAMAP" id="MF_01351">
    <property type="entry name" value="NDH1_NuoI"/>
    <property type="match status" value="1"/>
</dbReference>
<dbReference type="GO" id="GO:0051539">
    <property type="term" value="F:4 iron, 4 sulfur cluster binding"/>
    <property type="evidence" value="ECO:0007669"/>
    <property type="project" value="UniProtKB-KW"/>
</dbReference>
<evidence type="ECO:0000256" key="6">
    <source>
        <dbReference type="HAMAP-Rule" id="MF_01351"/>
    </source>
</evidence>
<feature type="binding site" evidence="6">
    <location>
        <position position="69"/>
    </location>
    <ligand>
        <name>[4Fe-4S] cluster</name>
        <dbReference type="ChEBI" id="CHEBI:49883"/>
        <label>1</label>
    </ligand>
</feature>
<dbReference type="GO" id="GO:0050136">
    <property type="term" value="F:NADH dehydrogenase (quinone) (non-electrogenic) activity"/>
    <property type="evidence" value="ECO:0007669"/>
    <property type="project" value="UniProtKB-UniRule"/>
</dbReference>
<dbReference type="OrthoDB" id="9758544at2"/>
<comment type="subunit">
    <text evidence="6">NDH-1 is composed of 14 different subunits. Subunits NuoA, H, J, K, L, M, N constitute the membrane sector of the complex.</text>
</comment>
<dbReference type="InterPro" id="IPR010226">
    <property type="entry name" value="NADH_quinone_OxRdtase_chainI"/>
</dbReference>
<dbReference type="EMBL" id="FNQN01000008">
    <property type="protein sequence ID" value="SEA60960.1"/>
    <property type="molecule type" value="Genomic_DNA"/>
</dbReference>
<feature type="binding site" evidence="6">
    <location>
        <position position="113"/>
    </location>
    <ligand>
        <name>[4Fe-4S] cluster</name>
        <dbReference type="ChEBI" id="CHEBI:49883"/>
        <label>1</label>
    </ligand>
</feature>
<keyword evidence="9" id="KW-1185">Reference proteome</keyword>
<comment type="function">
    <text evidence="6">NDH-1 shuttles electrons from NADH, via FMN and iron-sulfur (Fe-S) centers, to quinones in the respiratory chain. The immediate electron acceptor for the enzyme in this species is believed to be ubiquinone. Couples the redox reaction to proton translocation (for every two electrons transferred, four hydrogen ions are translocated across the cytoplasmic membrane), and thus conserves the redox energy in a proton gradient.</text>
</comment>
<keyword evidence="5 6" id="KW-0411">Iron-sulfur</keyword>
<dbReference type="SUPFAM" id="SSF54862">
    <property type="entry name" value="4Fe-4S ferredoxins"/>
    <property type="match status" value="1"/>
</dbReference>
<sequence length="146" mass="16571">MKSYFSELFRGAWSLILGLKVTIKAMFSPIVTCQYPREKLEITPNYRGHIDLVKFADTGTHKCISCGSCMRECPSDCIVVEGEKREGVKGKVCVVFNLDFTKCSLCGACVEVCPTKTLDYSNDYELAGYERANFHFDLLKRVEERE</sequence>
<evidence type="ECO:0000313" key="8">
    <source>
        <dbReference type="EMBL" id="SEA60960.1"/>
    </source>
</evidence>
<keyword evidence="2 6" id="KW-0479">Metal-binding</keyword>
<keyword evidence="1 6" id="KW-0004">4Fe-4S</keyword>
<feature type="domain" description="4Fe-4S ferredoxin-type" evidence="7">
    <location>
        <begin position="54"/>
        <end position="83"/>
    </location>
</feature>
<reference evidence="8 9" key="1">
    <citation type="submission" date="2016-10" db="EMBL/GenBank/DDBJ databases">
        <authorList>
            <person name="de Groot N.N."/>
        </authorList>
    </citation>
    <scope>NUCLEOTIDE SEQUENCE [LARGE SCALE GENOMIC DNA]</scope>
    <source>
        <strain evidence="8 9">DSM 7343</strain>
    </source>
</reference>
<feature type="binding site" evidence="6">
    <location>
        <position position="63"/>
    </location>
    <ligand>
        <name>[4Fe-4S] cluster</name>
        <dbReference type="ChEBI" id="CHEBI:49883"/>
        <label>1</label>
    </ligand>
</feature>
<dbReference type="PROSITE" id="PS51379">
    <property type="entry name" value="4FE4S_FER_2"/>
    <property type="match status" value="2"/>
</dbReference>
<feature type="domain" description="4Fe-4S ferredoxin-type" evidence="7">
    <location>
        <begin position="94"/>
        <end position="123"/>
    </location>
</feature>
<feature type="binding site" evidence="6">
    <location>
        <position position="66"/>
    </location>
    <ligand>
        <name>[4Fe-4S] cluster</name>
        <dbReference type="ChEBI" id="CHEBI:49883"/>
        <label>1</label>
    </ligand>
</feature>
<dbReference type="InterPro" id="IPR017896">
    <property type="entry name" value="4Fe4S_Fe-S-bd"/>
</dbReference>
<feature type="binding site" evidence="6">
    <location>
        <position position="106"/>
    </location>
    <ligand>
        <name>[4Fe-4S] cluster</name>
        <dbReference type="ChEBI" id="CHEBI:49883"/>
        <label>2</label>
    </ligand>
</feature>
<dbReference type="Proteomes" id="UP000199409">
    <property type="component" value="Unassembled WGS sequence"/>
</dbReference>
<dbReference type="RefSeq" id="WP_092349352.1">
    <property type="nucleotide sequence ID" value="NZ_FNQN01000008.1"/>
</dbReference>
<dbReference type="GO" id="GO:0005886">
    <property type="term" value="C:plasma membrane"/>
    <property type="evidence" value="ECO:0007669"/>
    <property type="project" value="UniProtKB-SubCell"/>
</dbReference>
<dbReference type="EC" id="7.1.1.-" evidence="6"/>
<keyword evidence="6" id="KW-0472">Membrane</keyword>
<evidence type="ECO:0000256" key="2">
    <source>
        <dbReference type="ARBA" id="ARBA00022723"/>
    </source>
</evidence>
<keyword evidence="6" id="KW-0874">Quinone</keyword>
<evidence type="ECO:0000256" key="4">
    <source>
        <dbReference type="ARBA" id="ARBA00023004"/>
    </source>
</evidence>
<comment type="subcellular location">
    <subcellularLocation>
        <location evidence="6">Cell membrane</location>
        <topology evidence="6">Peripheral membrane protein</topology>
    </subcellularLocation>
</comment>
<keyword evidence="3" id="KW-0677">Repeat</keyword>
<dbReference type="Gene3D" id="3.30.70.3270">
    <property type="match status" value="1"/>
</dbReference>
<dbReference type="InterPro" id="IPR017900">
    <property type="entry name" value="4Fe4S_Fe_S_CS"/>
</dbReference>
<dbReference type="GO" id="GO:0048038">
    <property type="term" value="F:quinone binding"/>
    <property type="evidence" value="ECO:0007669"/>
    <property type="project" value="UniProtKB-KW"/>
</dbReference>
<name>A0A1H4CKV8_9BACT</name>
<keyword evidence="6" id="KW-1278">Translocase</keyword>